<dbReference type="PANTHER" id="PTHR35176">
    <property type="entry name" value="HEME OXYGENASE HI_0854-RELATED"/>
    <property type="match status" value="1"/>
</dbReference>
<reference evidence="3 4" key="1">
    <citation type="submission" date="2012-02" db="EMBL/GenBank/DDBJ databases">
        <title>Whole genome shotgun sequence of Gordonia terrae NBRC 100016.</title>
        <authorList>
            <person name="Takarada H."/>
            <person name="Hosoyama A."/>
            <person name="Tsuchikane K."/>
            <person name="Katsumata H."/>
            <person name="Yamazaki S."/>
            <person name="Fujita N."/>
        </authorList>
    </citation>
    <scope>NUCLEOTIDE SEQUENCE [LARGE SCALE GENOMIC DNA]</scope>
    <source>
        <strain evidence="3 4">NBRC 100016</strain>
    </source>
</reference>
<protein>
    <recommendedName>
        <fullName evidence="2">Pyridoxamine 5'-phosphate oxidase N-terminal domain-containing protein</fullName>
    </recommendedName>
</protein>
<proteinExistence type="predicted"/>
<evidence type="ECO:0000256" key="1">
    <source>
        <dbReference type="ARBA" id="ARBA00023002"/>
    </source>
</evidence>
<dbReference type="Gene3D" id="2.30.110.10">
    <property type="entry name" value="Electron Transport, Fmn-binding Protein, Chain A"/>
    <property type="match status" value="1"/>
</dbReference>
<dbReference type="Proteomes" id="UP000004881">
    <property type="component" value="Unassembled WGS sequence"/>
</dbReference>
<dbReference type="PANTHER" id="PTHR35176:SF4">
    <property type="entry name" value="PYRIDOXAMINE 5'-PHOSPHATE OXIDASE-RELATED FMN-BINDING"/>
    <property type="match status" value="1"/>
</dbReference>
<feature type="domain" description="Pyridoxamine 5'-phosphate oxidase N-terminal" evidence="2">
    <location>
        <begin position="48"/>
        <end position="127"/>
    </location>
</feature>
<dbReference type="SUPFAM" id="SSF50475">
    <property type="entry name" value="FMN-binding split barrel"/>
    <property type="match status" value="1"/>
</dbReference>
<sequence length="188" mass="20257">MTAGAVDLCMDAKNLAELYDIDTLAWQPVAARLAAGVSQAPGTGGPDRHTWWIATINPDGSPHVTGIGALWHRDALWLETGPSTWKARNLARDPRCTLSVALDDADLVVDGHARRITEPDVVAELAELWASDGWPCRVDESGIALTADFSAPSAGPPPWHVYRVAPRRATVLQTVEPGGATLFEFDER</sequence>
<dbReference type="InterPro" id="IPR012349">
    <property type="entry name" value="Split_barrel_FMN-bd"/>
</dbReference>
<gene>
    <name evidence="3" type="ORF">GOTRE_012_00090</name>
</gene>
<evidence type="ECO:0000313" key="3">
    <source>
        <dbReference type="EMBL" id="GAB42235.1"/>
    </source>
</evidence>
<name>A0ABQ0H8N1_9ACTN</name>
<evidence type="ECO:0000313" key="4">
    <source>
        <dbReference type="Proteomes" id="UP000004881"/>
    </source>
</evidence>
<dbReference type="RefSeq" id="WP_004572245.1">
    <property type="nucleotide sequence ID" value="NZ_BAFD01000012.1"/>
</dbReference>
<dbReference type="EMBL" id="BAFD01000012">
    <property type="protein sequence ID" value="GAB42235.1"/>
    <property type="molecule type" value="Genomic_DNA"/>
</dbReference>
<keyword evidence="1" id="KW-0560">Oxidoreductase</keyword>
<organism evidence="3 4">
    <name type="scientific">Gordonia terrae NBRC 100016</name>
    <dbReference type="NCBI Taxonomy" id="1089454"/>
    <lineage>
        <taxon>Bacteria</taxon>
        <taxon>Bacillati</taxon>
        <taxon>Actinomycetota</taxon>
        <taxon>Actinomycetes</taxon>
        <taxon>Mycobacteriales</taxon>
        <taxon>Gordoniaceae</taxon>
        <taxon>Gordonia</taxon>
    </lineage>
</organism>
<keyword evidence="4" id="KW-1185">Reference proteome</keyword>
<dbReference type="InterPro" id="IPR011576">
    <property type="entry name" value="Pyridox_Oxase_N"/>
</dbReference>
<dbReference type="Pfam" id="PF01243">
    <property type="entry name" value="PNPOx_N"/>
    <property type="match status" value="1"/>
</dbReference>
<dbReference type="InterPro" id="IPR052019">
    <property type="entry name" value="F420H2_bilvrd_red/Heme_oxyg"/>
</dbReference>
<comment type="caution">
    <text evidence="3">The sequence shown here is derived from an EMBL/GenBank/DDBJ whole genome shotgun (WGS) entry which is preliminary data.</text>
</comment>
<evidence type="ECO:0000259" key="2">
    <source>
        <dbReference type="Pfam" id="PF01243"/>
    </source>
</evidence>
<dbReference type="GeneID" id="32688337"/>
<accession>A0ABQ0H8N1</accession>